<evidence type="ECO:0000313" key="4">
    <source>
        <dbReference type="Proteomes" id="UP000317265"/>
    </source>
</evidence>
<gene>
    <name evidence="3" type="ORF">DSO09_04010</name>
</gene>
<organism evidence="3 4">
    <name type="scientific">Thermoproteota archaeon</name>
    <dbReference type="NCBI Taxonomy" id="2056631"/>
    <lineage>
        <taxon>Archaea</taxon>
        <taxon>Thermoproteota</taxon>
    </lineage>
</organism>
<dbReference type="PANTHER" id="PTHR43725">
    <property type="entry name" value="UDP-GLUCOSE 4-EPIMERASE"/>
    <property type="match status" value="1"/>
</dbReference>
<dbReference type="InterPro" id="IPR001509">
    <property type="entry name" value="Epimerase_deHydtase"/>
</dbReference>
<reference evidence="3 4" key="1">
    <citation type="journal article" date="2019" name="Nat. Microbiol.">
        <title>Expanding anaerobic alkane metabolism in the domain of Archaea.</title>
        <authorList>
            <person name="Wang Y."/>
            <person name="Wegener G."/>
            <person name="Hou J."/>
            <person name="Wang F."/>
            <person name="Xiao X."/>
        </authorList>
    </citation>
    <scope>NUCLEOTIDE SEQUENCE [LARGE SCALE GENOMIC DNA]</scope>
    <source>
        <strain evidence="3">WYZ-LMO11</strain>
    </source>
</reference>
<dbReference type="Pfam" id="PF01370">
    <property type="entry name" value="Epimerase"/>
    <property type="match status" value="1"/>
</dbReference>
<evidence type="ECO:0000256" key="1">
    <source>
        <dbReference type="ARBA" id="ARBA00007637"/>
    </source>
</evidence>
<evidence type="ECO:0000313" key="3">
    <source>
        <dbReference type="EMBL" id="TDA38545.1"/>
    </source>
</evidence>
<accession>A0A523BCB1</accession>
<comment type="similarity">
    <text evidence="1">Belongs to the NAD(P)-dependent epimerase/dehydratase family.</text>
</comment>
<dbReference type="PANTHER" id="PTHR43725:SF53">
    <property type="entry name" value="UDP-ARABINOSE 4-EPIMERASE 1"/>
    <property type="match status" value="1"/>
</dbReference>
<comment type="caution">
    <text evidence="3">The sequence shown here is derived from an EMBL/GenBank/DDBJ whole genome shotgun (WGS) entry which is preliminary data.</text>
</comment>
<dbReference type="EMBL" id="QNVI01000049">
    <property type="protein sequence ID" value="TDA38545.1"/>
    <property type="molecule type" value="Genomic_DNA"/>
</dbReference>
<dbReference type="AlphaFoldDB" id="A0A523BCB1"/>
<evidence type="ECO:0000259" key="2">
    <source>
        <dbReference type="Pfam" id="PF01370"/>
    </source>
</evidence>
<dbReference type="InterPro" id="IPR036291">
    <property type="entry name" value="NAD(P)-bd_dom_sf"/>
</dbReference>
<feature type="domain" description="NAD-dependent epimerase/dehydratase" evidence="2">
    <location>
        <begin position="4"/>
        <end position="178"/>
    </location>
</feature>
<feature type="non-terminal residue" evidence="3">
    <location>
        <position position="179"/>
    </location>
</feature>
<protein>
    <submittedName>
        <fullName evidence="3">Nucleoside-diphosphate sugar epimerase</fullName>
    </submittedName>
</protein>
<dbReference type="Gene3D" id="3.40.50.720">
    <property type="entry name" value="NAD(P)-binding Rossmann-like Domain"/>
    <property type="match status" value="1"/>
</dbReference>
<dbReference type="SUPFAM" id="SSF51735">
    <property type="entry name" value="NAD(P)-binding Rossmann-fold domains"/>
    <property type="match status" value="1"/>
</dbReference>
<dbReference type="Proteomes" id="UP000317265">
    <property type="component" value="Unassembled WGS sequence"/>
</dbReference>
<sequence length="179" mass="20230">MKFIVTGGAGFIGSHLAEELIKRGFDVTIIDDLSLGVENNVPKEATFIKGSSSKVSEISERIDGIFHLGMPSSSPMYKEDPYLIGRTINEAITIFEYARKNQCKIVYASTSSIYNGNSLPYKEDMPVYVTDYYTECRYAIERLAKLYYDLYNVKSIGLRLFSVYGPREEHKGKYANIIS</sequence>
<name>A0A523BCB1_9CREN</name>
<proteinExistence type="inferred from homology"/>